<dbReference type="OrthoDB" id="529980at2759"/>
<evidence type="ECO:0000256" key="1">
    <source>
        <dbReference type="SAM" id="Phobius"/>
    </source>
</evidence>
<gene>
    <name evidence="2" type="primary">pol</name>
    <name evidence="2" type="ORF">CR513_42799</name>
</gene>
<organism evidence="2 3">
    <name type="scientific">Mucuna pruriens</name>
    <name type="common">Velvet bean</name>
    <name type="synonym">Dolichos pruriens</name>
    <dbReference type="NCBI Taxonomy" id="157652"/>
    <lineage>
        <taxon>Eukaryota</taxon>
        <taxon>Viridiplantae</taxon>
        <taxon>Streptophyta</taxon>
        <taxon>Embryophyta</taxon>
        <taxon>Tracheophyta</taxon>
        <taxon>Spermatophyta</taxon>
        <taxon>Magnoliopsida</taxon>
        <taxon>eudicotyledons</taxon>
        <taxon>Gunneridae</taxon>
        <taxon>Pentapetalae</taxon>
        <taxon>rosids</taxon>
        <taxon>fabids</taxon>
        <taxon>Fabales</taxon>
        <taxon>Fabaceae</taxon>
        <taxon>Papilionoideae</taxon>
        <taxon>50 kb inversion clade</taxon>
        <taxon>NPAAA clade</taxon>
        <taxon>indigoferoid/millettioid clade</taxon>
        <taxon>Phaseoleae</taxon>
        <taxon>Mucuna</taxon>
    </lineage>
</organism>
<keyword evidence="1" id="KW-1133">Transmembrane helix</keyword>
<reference evidence="2" key="1">
    <citation type="submission" date="2018-05" db="EMBL/GenBank/DDBJ databases">
        <title>Draft genome of Mucuna pruriens seed.</title>
        <authorList>
            <person name="Nnadi N.E."/>
            <person name="Vos R."/>
            <person name="Hasami M.H."/>
            <person name="Devisetty U.K."/>
            <person name="Aguiy J.C."/>
        </authorList>
    </citation>
    <scope>NUCLEOTIDE SEQUENCE [LARGE SCALE GENOMIC DNA]</scope>
    <source>
        <strain evidence="2">JCA_2017</strain>
    </source>
</reference>
<dbReference type="InterPro" id="IPR043502">
    <property type="entry name" value="DNA/RNA_pol_sf"/>
</dbReference>
<dbReference type="PANTHER" id="PTHR37984">
    <property type="entry name" value="PROTEIN CBG26694"/>
    <property type="match status" value="1"/>
</dbReference>
<dbReference type="SUPFAM" id="SSF56672">
    <property type="entry name" value="DNA/RNA polymerases"/>
    <property type="match status" value="1"/>
</dbReference>
<sequence length="149" mass="16877">MRERDEWKTTFKIKFGLHEWLVMPFALTNAPSTFMGLMNHVLRILIGKFTFCTNEVVFLGFVVGSHGVKVDNEKVKAIQSWPTAKSVSDVRSFHGFASFYIRFVKNFSTLGAHLNEIVKKNVGFKWVFVPRCFKECAINQVGAGPVSGQ</sequence>
<name>A0A371FFQ1_MUCPR</name>
<dbReference type="InterPro" id="IPR043128">
    <property type="entry name" value="Rev_trsase/Diguanyl_cyclase"/>
</dbReference>
<feature type="transmembrane region" description="Helical" evidence="1">
    <location>
        <begin position="20"/>
        <end position="38"/>
    </location>
</feature>
<accession>A0A371FFQ1</accession>
<proteinExistence type="predicted"/>
<protein>
    <submittedName>
        <fullName evidence="2">Retrovirus-related Pol polyprotein from transposon gypsy</fullName>
    </submittedName>
</protein>
<dbReference type="InterPro" id="IPR050951">
    <property type="entry name" value="Retrovirus_Pol_polyprotein"/>
</dbReference>
<dbReference type="Gene3D" id="3.30.70.270">
    <property type="match status" value="2"/>
</dbReference>
<keyword evidence="1" id="KW-0812">Transmembrane</keyword>
<dbReference type="AlphaFoldDB" id="A0A371FFQ1"/>
<keyword evidence="1" id="KW-0472">Membrane</keyword>
<feature type="non-terminal residue" evidence="2">
    <location>
        <position position="1"/>
    </location>
</feature>
<dbReference type="EMBL" id="QJKJ01009275">
    <property type="protein sequence ID" value="RDX77135.1"/>
    <property type="molecule type" value="Genomic_DNA"/>
</dbReference>
<evidence type="ECO:0000313" key="2">
    <source>
        <dbReference type="EMBL" id="RDX77135.1"/>
    </source>
</evidence>
<comment type="caution">
    <text evidence="2">The sequence shown here is derived from an EMBL/GenBank/DDBJ whole genome shotgun (WGS) entry which is preliminary data.</text>
</comment>
<dbReference type="Proteomes" id="UP000257109">
    <property type="component" value="Unassembled WGS sequence"/>
</dbReference>
<keyword evidence="3" id="KW-1185">Reference proteome</keyword>
<dbReference type="PANTHER" id="PTHR37984:SF5">
    <property type="entry name" value="PROTEIN NYNRIN-LIKE"/>
    <property type="match status" value="1"/>
</dbReference>
<evidence type="ECO:0000313" key="3">
    <source>
        <dbReference type="Proteomes" id="UP000257109"/>
    </source>
</evidence>